<reference evidence="2 3" key="1">
    <citation type="submission" date="2018-02" db="EMBL/GenBank/DDBJ databases">
        <title>Comparative genomes isolates from brazilian mangrove.</title>
        <authorList>
            <person name="Araujo J.E."/>
            <person name="Taketani R.G."/>
            <person name="Silva M.C.P."/>
            <person name="Loureco M.V."/>
            <person name="Andreote F.D."/>
        </authorList>
    </citation>
    <scope>NUCLEOTIDE SEQUENCE [LARGE SCALE GENOMIC DNA]</scope>
    <source>
        <strain evidence="2 3">Hex-1 MGV</strain>
    </source>
</reference>
<dbReference type="AlphaFoldDB" id="A0A2S8G8J0"/>
<proteinExistence type="predicted"/>
<gene>
    <name evidence="2" type="ORF">C5Y83_01455</name>
</gene>
<dbReference type="EMBL" id="PUHY01000001">
    <property type="protein sequence ID" value="PQO40620.1"/>
    <property type="molecule type" value="Genomic_DNA"/>
</dbReference>
<protein>
    <recommendedName>
        <fullName evidence="4">F5/8 type C domain-containing protein</fullName>
    </recommendedName>
</protein>
<dbReference type="InterPro" id="IPR036278">
    <property type="entry name" value="Sialidase_sf"/>
</dbReference>
<name>A0A2S8G8J0_9BACT</name>
<sequence>MQMSRSKTTFASCMVLLGMFGAVPHVLAEIGDPTLRTDHSVYPGEGAFQTVEDCVAFATAESKTTQGKAIALYLWMLQHQYHETSPQEWRVGNVVPDPGNPKDALTPFDANVARFSYGYGLCGTVHAWNEPYWQALGFQTRRRAFPGHTNSEVFYDRSWHAFDTDMAGLVFCEDRTVAGYRDIAANPDLVKHTNPPLPCYPFAWPADFQAMKQGWEQVASEGEENFYRMYSTGYAANPGIVRLRSGERFTRRFDRDAYGGLEKRRFWYASPKKTGGPSRNWTFVNSAKVEHAEKLDPEQAMGNASYCNAEFLYEPDLSSSNYLEGVVSKSANLMVSDASEIKSSDGEPAFVTFFHDSPYVIAGDPVDDKDSMTGKATDGCVITGEVQGKVNVSVSIDGGVTWQQGDSVEGEFRFDITEMVKGRYHWQIRFVMDGDNELISVYFKTVCQMNQAMYPRLTPEGCNVTYRCRSRGVTRVEPVFIPGDESLLPSEVKEMRSPNVSYQGQRHVGEKAYWTTNNKPGQIVYRIDSPQPLLQVNAAAMVALRVPMPEDSDFRLEVSTDSGMSWQPMAKADIPNDNNYSMGWLAGSADVSTANVKSVLVRIHLYLGGYTTGLCDFEAYGIHQSSTPEPVKIIYAWEEAGQEKRYERGFDEGRESVEFVVPTGENIKDMSVTIIAE</sequence>
<keyword evidence="1" id="KW-0732">Signal</keyword>
<organism evidence="2 3">
    <name type="scientific">Blastopirellula marina</name>
    <dbReference type="NCBI Taxonomy" id="124"/>
    <lineage>
        <taxon>Bacteria</taxon>
        <taxon>Pseudomonadati</taxon>
        <taxon>Planctomycetota</taxon>
        <taxon>Planctomycetia</taxon>
        <taxon>Pirellulales</taxon>
        <taxon>Pirellulaceae</taxon>
        <taxon>Blastopirellula</taxon>
    </lineage>
</organism>
<evidence type="ECO:0008006" key="4">
    <source>
        <dbReference type="Google" id="ProtNLM"/>
    </source>
</evidence>
<evidence type="ECO:0000256" key="1">
    <source>
        <dbReference type="SAM" id="SignalP"/>
    </source>
</evidence>
<comment type="caution">
    <text evidence="2">The sequence shown here is derived from an EMBL/GenBank/DDBJ whole genome shotgun (WGS) entry which is preliminary data.</text>
</comment>
<accession>A0A2S8G8J0</accession>
<dbReference type="SUPFAM" id="SSF50939">
    <property type="entry name" value="Sialidases"/>
    <property type="match status" value="1"/>
</dbReference>
<dbReference type="Proteomes" id="UP000238322">
    <property type="component" value="Unassembled WGS sequence"/>
</dbReference>
<evidence type="ECO:0000313" key="2">
    <source>
        <dbReference type="EMBL" id="PQO40620.1"/>
    </source>
</evidence>
<feature type="signal peptide" evidence="1">
    <location>
        <begin position="1"/>
        <end position="28"/>
    </location>
</feature>
<feature type="chain" id="PRO_5015696217" description="F5/8 type C domain-containing protein" evidence="1">
    <location>
        <begin position="29"/>
        <end position="677"/>
    </location>
</feature>
<evidence type="ECO:0000313" key="3">
    <source>
        <dbReference type="Proteomes" id="UP000238322"/>
    </source>
</evidence>